<organism evidence="12 13">
    <name type="scientific">Gordoniibacillus kamchatkensis</name>
    <dbReference type="NCBI Taxonomy" id="1590651"/>
    <lineage>
        <taxon>Bacteria</taxon>
        <taxon>Bacillati</taxon>
        <taxon>Bacillota</taxon>
        <taxon>Bacilli</taxon>
        <taxon>Bacillales</taxon>
        <taxon>Paenibacillaceae</taxon>
        <taxon>Gordoniibacillus</taxon>
    </lineage>
</organism>
<evidence type="ECO:0000313" key="12">
    <source>
        <dbReference type="EMBL" id="KIL38272.1"/>
    </source>
</evidence>
<dbReference type="SUPFAM" id="SSF52374">
    <property type="entry name" value="Nucleotidylyl transferase"/>
    <property type="match status" value="1"/>
</dbReference>
<proteinExistence type="inferred from homology"/>
<dbReference type="Proteomes" id="UP000031967">
    <property type="component" value="Unassembled WGS sequence"/>
</dbReference>
<evidence type="ECO:0000256" key="3">
    <source>
        <dbReference type="ARBA" id="ARBA00022642"/>
    </source>
</evidence>
<evidence type="ECO:0000313" key="13">
    <source>
        <dbReference type="Proteomes" id="UP000031967"/>
    </source>
</evidence>
<evidence type="ECO:0000256" key="2">
    <source>
        <dbReference type="ARBA" id="ARBA00005019"/>
    </source>
</evidence>
<evidence type="ECO:0000256" key="5">
    <source>
        <dbReference type="ARBA" id="ARBA00022695"/>
    </source>
</evidence>
<protein>
    <recommendedName>
        <fullName evidence="10">Probable nicotinate-nucleotide adenylyltransferase</fullName>
        <ecNumber evidence="10">2.7.7.18</ecNumber>
    </recommendedName>
    <alternativeName>
        <fullName evidence="10">Deamido-NAD(+) diphosphorylase</fullName>
    </alternativeName>
    <alternativeName>
        <fullName evidence="10">Deamido-NAD(+) pyrophosphorylase</fullName>
    </alternativeName>
    <alternativeName>
        <fullName evidence="10">Nicotinate mononucleotide adenylyltransferase</fullName>
        <shortName evidence="10">NaMN adenylyltransferase</shortName>
    </alternativeName>
</protein>
<dbReference type="NCBIfam" id="TIGR00482">
    <property type="entry name" value="nicotinate (nicotinamide) nucleotide adenylyltransferase"/>
    <property type="match status" value="1"/>
</dbReference>
<evidence type="ECO:0000256" key="1">
    <source>
        <dbReference type="ARBA" id="ARBA00002324"/>
    </source>
</evidence>
<keyword evidence="8 10" id="KW-0520">NAD</keyword>
<evidence type="ECO:0000259" key="11">
    <source>
        <dbReference type="Pfam" id="PF01467"/>
    </source>
</evidence>
<dbReference type="CDD" id="cd02165">
    <property type="entry name" value="NMNAT"/>
    <property type="match status" value="1"/>
</dbReference>
<evidence type="ECO:0000256" key="8">
    <source>
        <dbReference type="ARBA" id="ARBA00023027"/>
    </source>
</evidence>
<evidence type="ECO:0000256" key="4">
    <source>
        <dbReference type="ARBA" id="ARBA00022679"/>
    </source>
</evidence>
<gene>
    <name evidence="10 12" type="primary">nadD</name>
    <name evidence="12" type="ORF">SD70_27505</name>
</gene>
<dbReference type="NCBIfam" id="NF000841">
    <property type="entry name" value="PRK00071.1-4"/>
    <property type="match status" value="1"/>
</dbReference>
<comment type="pathway">
    <text evidence="2 10">Cofactor biosynthesis; NAD(+) biosynthesis; deamido-NAD(+) from nicotinate D-ribonucleotide: step 1/1.</text>
</comment>
<dbReference type="NCBIfam" id="NF000840">
    <property type="entry name" value="PRK00071.1-3"/>
    <property type="match status" value="1"/>
</dbReference>
<dbReference type="EC" id="2.7.7.18" evidence="10"/>
<keyword evidence="5 10" id="KW-0548">Nucleotidyltransferase</keyword>
<keyword evidence="7 10" id="KW-0067">ATP-binding</keyword>
<reference evidence="12 13" key="1">
    <citation type="submission" date="2014-12" db="EMBL/GenBank/DDBJ databases">
        <title>Draft genome sequence of Paenibacillus kamchatkensis strain B-2647.</title>
        <authorList>
            <person name="Karlyshev A.V."/>
            <person name="Kudryashova E.B."/>
        </authorList>
    </citation>
    <scope>NUCLEOTIDE SEQUENCE [LARGE SCALE GENOMIC DNA]</scope>
    <source>
        <strain evidence="12 13">VKM B-2647</strain>
    </source>
</reference>
<evidence type="ECO:0000256" key="9">
    <source>
        <dbReference type="ARBA" id="ARBA00048721"/>
    </source>
</evidence>
<dbReference type="InterPro" id="IPR005248">
    <property type="entry name" value="NadD/NMNAT"/>
</dbReference>
<dbReference type="InterPro" id="IPR014729">
    <property type="entry name" value="Rossmann-like_a/b/a_fold"/>
</dbReference>
<keyword evidence="4 10" id="KW-0808">Transferase</keyword>
<name>A0ABR5ABJ7_9BACL</name>
<keyword evidence="6 10" id="KW-0547">Nucleotide-binding</keyword>
<dbReference type="GO" id="GO:0004515">
    <property type="term" value="F:nicotinate-nucleotide adenylyltransferase activity"/>
    <property type="evidence" value="ECO:0007669"/>
    <property type="project" value="UniProtKB-EC"/>
</dbReference>
<sequence>MAQRGDLGGTFDPIHIGHLLAAEAAREGAGLDEVWLLPANVPPHKADGSRTDAEHRWRMVCEAAAGNPHLRASDLELRMGGVSYTIDTVLLLKERYPGTRFSFIIGGDMIAYLPKWHRIDEIVEHIRFIGLQRPGYPDPGSGLPETLRGAVTMVPMPAVDISSTGIREQRRQGRSARYQVPEAVYRYMEVNRLYEQDT</sequence>
<comment type="similarity">
    <text evidence="10">Belongs to the NadD family.</text>
</comment>
<dbReference type="PANTHER" id="PTHR39321:SF3">
    <property type="entry name" value="PHOSPHOPANTETHEINE ADENYLYLTRANSFERASE"/>
    <property type="match status" value="1"/>
</dbReference>
<evidence type="ECO:0000256" key="10">
    <source>
        <dbReference type="HAMAP-Rule" id="MF_00244"/>
    </source>
</evidence>
<dbReference type="PANTHER" id="PTHR39321">
    <property type="entry name" value="NICOTINATE-NUCLEOTIDE ADENYLYLTRANSFERASE-RELATED"/>
    <property type="match status" value="1"/>
</dbReference>
<dbReference type="Pfam" id="PF01467">
    <property type="entry name" value="CTP_transf_like"/>
    <property type="match status" value="1"/>
</dbReference>
<evidence type="ECO:0000256" key="7">
    <source>
        <dbReference type="ARBA" id="ARBA00022840"/>
    </source>
</evidence>
<dbReference type="InterPro" id="IPR004821">
    <property type="entry name" value="Cyt_trans-like"/>
</dbReference>
<dbReference type="NCBIfam" id="TIGR00125">
    <property type="entry name" value="cyt_tran_rel"/>
    <property type="match status" value="1"/>
</dbReference>
<comment type="catalytic activity">
    <reaction evidence="9 10">
        <text>nicotinate beta-D-ribonucleotide + ATP + H(+) = deamido-NAD(+) + diphosphate</text>
        <dbReference type="Rhea" id="RHEA:22860"/>
        <dbReference type="ChEBI" id="CHEBI:15378"/>
        <dbReference type="ChEBI" id="CHEBI:30616"/>
        <dbReference type="ChEBI" id="CHEBI:33019"/>
        <dbReference type="ChEBI" id="CHEBI:57502"/>
        <dbReference type="ChEBI" id="CHEBI:58437"/>
        <dbReference type="EC" id="2.7.7.18"/>
    </reaction>
</comment>
<accession>A0ABR5ABJ7</accession>
<keyword evidence="13" id="KW-1185">Reference proteome</keyword>
<comment type="caution">
    <text evidence="12">The sequence shown here is derived from an EMBL/GenBank/DDBJ whole genome shotgun (WGS) entry which is preliminary data.</text>
</comment>
<dbReference type="EMBL" id="JXAK01000068">
    <property type="protein sequence ID" value="KIL38272.1"/>
    <property type="molecule type" value="Genomic_DNA"/>
</dbReference>
<keyword evidence="3 10" id="KW-0662">Pyridine nucleotide biosynthesis</keyword>
<comment type="function">
    <text evidence="1 10">Catalyzes the reversible adenylation of nicotinate mononucleotide (NaMN) to nicotinic acid adenine dinucleotide (NaAD).</text>
</comment>
<feature type="domain" description="Cytidyltransferase-like" evidence="11">
    <location>
        <begin position="8"/>
        <end position="168"/>
    </location>
</feature>
<dbReference type="HAMAP" id="MF_00244">
    <property type="entry name" value="NaMN_adenylyltr"/>
    <property type="match status" value="1"/>
</dbReference>
<dbReference type="Gene3D" id="3.40.50.620">
    <property type="entry name" value="HUPs"/>
    <property type="match status" value="1"/>
</dbReference>
<evidence type="ECO:0000256" key="6">
    <source>
        <dbReference type="ARBA" id="ARBA00022741"/>
    </source>
</evidence>